<dbReference type="EC" id="5.4.2.11" evidence="10"/>
<evidence type="ECO:0000256" key="8">
    <source>
        <dbReference type="PIRSR" id="PIRSR613078-2"/>
    </source>
</evidence>
<dbReference type="GO" id="GO:0005829">
    <property type="term" value="C:cytosol"/>
    <property type="evidence" value="ECO:0007669"/>
    <property type="project" value="Ensembl"/>
</dbReference>
<dbReference type="GO" id="GO:0004082">
    <property type="term" value="F:bisphosphoglycerate mutase activity"/>
    <property type="evidence" value="ECO:0007669"/>
    <property type="project" value="UniProtKB-EC"/>
</dbReference>
<dbReference type="InterPro" id="IPR001345">
    <property type="entry name" value="PG/BPGM_mutase_AS"/>
</dbReference>
<dbReference type="Proteomes" id="UP000472240">
    <property type="component" value="Chromosome 16"/>
</dbReference>
<dbReference type="InterPro" id="IPR029033">
    <property type="entry name" value="His_PPase_superfam"/>
</dbReference>
<evidence type="ECO:0000256" key="6">
    <source>
        <dbReference type="ARBA" id="ARBA00023235"/>
    </source>
</evidence>
<dbReference type="InParanoid" id="A0A671EXT3"/>
<dbReference type="NCBIfam" id="TIGR01258">
    <property type="entry name" value="pgm_1"/>
    <property type="match status" value="1"/>
</dbReference>
<evidence type="ECO:0000256" key="5">
    <source>
        <dbReference type="ARBA" id="ARBA00023152"/>
    </source>
</evidence>
<dbReference type="FunFam" id="3.40.50.1240:FF:000007">
    <property type="entry name" value="Phosphoglycerate mutase"/>
    <property type="match status" value="1"/>
</dbReference>
<reference evidence="12 13" key="1">
    <citation type="journal article" date="2015" name="Annu Rev Anim Biosci">
        <title>The Genome 10K Project: a way forward.</title>
        <authorList>
            <person name="Koepfli K.P."/>
            <person name="Paten B."/>
            <person name="O'Brien S.J."/>
            <person name="Koepfli K.P."/>
            <person name="Paten B."/>
            <person name="Antunes A."/>
            <person name="Belov K."/>
            <person name="Bustamante C."/>
            <person name="Castoe T.A."/>
            <person name="Clawson H."/>
            <person name="Crawford A.J."/>
            <person name="Diekhans M."/>
            <person name="Distel D."/>
            <person name="Durbin R."/>
            <person name="Earl D."/>
            <person name="Fujita M.K."/>
            <person name="Gamble T."/>
            <person name="Georges A."/>
            <person name="Gemmell N."/>
            <person name="Gilbert M.T."/>
            <person name="Graves J.M."/>
            <person name="Green R.E."/>
            <person name="Hickey G."/>
            <person name="Jarvis E.D."/>
            <person name="Johnson W."/>
            <person name="Komissarov A."/>
            <person name="Korf I."/>
            <person name="Kuhn R."/>
            <person name="Larkin D.M."/>
            <person name="Lewin H."/>
            <person name="Lopez J.V."/>
            <person name="Ma J."/>
            <person name="Marques-Bonet T."/>
            <person name="Miller W."/>
            <person name="Murphy R."/>
            <person name="Pevzner P."/>
            <person name="Shapiro B."/>
            <person name="Steiner C."/>
            <person name="Tamazian G."/>
            <person name="Venkatesh B."/>
            <person name="Wang J."/>
            <person name="Wayne R."/>
            <person name="Wiley E."/>
            <person name="Yang H."/>
            <person name="Zhang G."/>
            <person name="Haussler D."/>
            <person name="Ryder O."/>
            <person name="O'Brien S.J."/>
        </authorList>
    </citation>
    <scope>NUCLEOTIDE SEQUENCE</scope>
</reference>
<evidence type="ECO:0000256" key="10">
    <source>
        <dbReference type="RuleBase" id="RU004511"/>
    </source>
</evidence>
<feature type="active site" description="Proton donor/acceptor" evidence="7">
    <location>
        <position position="167"/>
    </location>
</feature>
<dbReference type="SUPFAM" id="SSF53254">
    <property type="entry name" value="Phosphoglycerate mutase-like"/>
    <property type="match status" value="1"/>
</dbReference>
<dbReference type="Gene3D" id="3.40.50.1240">
    <property type="entry name" value="Phosphoglycerate mutase-like"/>
    <property type="match status" value="1"/>
</dbReference>
<feature type="binding site" evidence="8">
    <location>
        <begin position="194"/>
        <end position="195"/>
    </location>
    <ligand>
        <name>substrate</name>
    </ligand>
</feature>
<comment type="similarity">
    <text evidence="2 10">Belongs to the phosphoglycerate mutase family. BPG-dependent PGAM subfamily.</text>
</comment>
<dbReference type="GO" id="GO:0016787">
    <property type="term" value="F:hydrolase activity"/>
    <property type="evidence" value="ECO:0007669"/>
    <property type="project" value="UniProtKB-KW"/>
</dbReference>
<organism evidence="12 13">
    <name type="scientific">Rhinolophus ferrumequinum</name>
    <name type="common">Greater horseshoe bat</name>
    <dbReference type="NCBI Taxonomy" id="59479"/>
    <lineage>
        <taxon>Eukaryota</taxon>
        <taxon>Metazoa</taxon>
        <taxon>Chordata</taxon>
        <taxon>Craniata</taxon>
        <taxon>Vertebrata</taxon>
        <taxon>Euteleostomi</taxon>
        <taxon>Mammalia</taxon>
        <taxon>Eutheria</taxon>
        <taxon>Laurasiatheria</taxon>
        <taxon>Chiroptera</taxon>
        <taxon>Yinpterochiroptera</taxon>
        <taxon>Rhinolophoidea</taxon>
        <taxon>Rhinolophidae</taxon>
        <taxon>Rhinolophinae</taxon>
        <taxon>Rhinolophus</taxon>
    </lineage>
</organism>
<feature type="active site" description="Proton donor/acceptor" evidence="7">
    <location>
        <position position="89"/>
    </location>
</feature>
<dbReference type="HAMAP" id="MF_01039">
    <property type="entry name" value="PGAM_GpmA"/>
    <property type="match status" value="1"/>
</dbReference>
<dbReference type="AlphaFoldDB" id="A0A671EXT3"/>
<evidence type="ECO:0000256" key="9">
    <source>
        <dbReference type="PIRSR" id="PIRSR613078-3"/>
    </source>
</evidence>
<dbReference type="NCBIfam" id="NF010713">
    <property type="entry name" value="PRK14115.1"/>
    <property type="match status" value="1"/>
</dbReference>
<protein>
    <recommendedName>
        <fullName evidence="10">Phosphoglycerate mutase</fullName>
        <ecNumber evidence="10">5.4.2.11</ecNumber>
        <ecNumber evidence="10">5.4.2.4</ecNumber>
    </recommendedName>
</protein>
<feature type="binding site" evidence="8">
    <location>
        <begin position="265"/>
        <end position="266"/>
    </location>
    <ligand>
        <name>substrate</name>
    </ligand>
</feature>
<feature type="binding site" evidence="8">
    <location>
        <position position="140"/>
    </location>
    <ligand>
        <name>substrate</name>
    </ligand>
</feature>
<dbReference type="PANTHER" id="PTHR11931">
    <property type="entry name" value="PHOSPHOGLYCERATE MUTASE"/>
    <property type="match status" value="1"/>
</dbReference>
<feature type="binding site" evidence="8">
    <location>
        <begin position="167"/>
        <end position="170"/>
    </location>
    <ligand>
        <name>substrate</name>
    </ligand>
</feature>
<reference evidence="12 13" key="2">
    <citation type="journal article" date="2018" name="Annu Rev Anim Biosci">
        <title>Bat Biology, Genomes, and the Bat1K Project: To Generate Chromosome-Level Genomes for All Living Bat Species.</title>
        <authorList>
            <person name="Teeling E.C."/>
            <person name="Vernes S.C."/>
            <person name="Davalos L.M."/>
            <person name="Ray D.A."/>
            <person name="Gilbert M.T.P."/>
            <person name="Myers E."/>
        </authorList>
    </citation>
    <scope>NUCLEOTIDE SEQUENCE</scope>
</reference>
<dbReference type="InterPro" id="IPR013078">
    <property type="entry name" value="His_Pase_superF_clade-1"/>
</dbReference>
<feature type="site" description="Transition state stabilizer" evidence="9">
    <location>
        <position position="264"/>
    </location>
</feature>
<keyword evidence="5 10" id="KW-0324">Glycolysis</keyword>
<feature type="binding site" evidence="8">
    <location>
        <position position="178"/>
    </location>
    <ligand>
        <name>substrate</name>
    </ligand>
</feature>
<dbReference type="Ensembl" id="ENSRFET00010019807.1">
    <property type="protein sequence ID" value="ENSRFEP00010018171.1"/>
    <property type="gene ID" value="ENSRFEG00010012320.1"/>
</dbReference>
<feature type="region of interest" description="Disordered" evidence="11">
    <location>
        <begin position="1"/>
        <end position="37"/>
    </location>
</feature>
<dbReference type="GeneTree" id="ENSGT00950000182926"/>
<dbReference type="OMA" id="MLPYWYD"/>
<keyword evidence="13" id="KW-1185">Reference proteome</keyword>
<evidence type="ECO:0000313" key="13">
    <source>
        <dbReference type="Proteomes" id="UP000472240"/>
    </source>
</evidence>
<sequence>MRPGALELSPFPPRPQRPHGAHAHTRRAEGGPQPVERFKQNKCVGAGRWGAIAQARPGAGLLLRNLGEPVCTALRAAAMAAYKLVLIRHGESAWNLENRFSGWYDADLSPAGHEEAKRGGQALRDAGYEFDICFTSVQKRAIRTLWTVLDAIDQMWLPVVRTWRLNERHYGGLTGLNKAETAAKHGEAQVKIWRRSYDIPPPPMEPDHPFYSNISKDRRYADLTEDQLPSCESLKDTIARALPFWNEEIVPQIKEGKRVLIAAHGNSLRGIVKHLEGLSEEAIMELNLPTGIPIVYELDKNLKPIKPMQFLGDEETVRKAMEAVAAQGKAKK</sequence>
<dbReference type="GO" id="GO:0004619">
    <property type="term" value="F:phosphoglycerate mutase activity"/>
    <property type="evidence" value="ECO:0007669"/>
    <property type="project" value="UniProtKB-EC"/>
</dbReference>
<name>A0A671EXT3_RHIFE</name>
<feature type="binding site" evidence="8">
    <location>
        <begin position="88"/>
        <end position="95"/>
    </location>
    <ligand>
        <name>substrate</name>
    </ligand>
</feature>
<reference evidence="12" key="4">
    <citation type="submission" date="2025-08" db="UniProtKB">
        <authorList>
            <consortium name="Ensembl"/>
        </authorList>
    </citation>
    <scope>IDENTIFICATION</scope>
</reference>
<evidence type="ECO:0000256" key="2">
    <source>
        <dbReference type="ARBA" id="ARBA00006717"/>
    </source>
</evidence>
<evidence type="ECO:0000256" key="4">
    <source>
        <dbReference type="ARBA" id="ARBA00022801"/>
    </source>
</evidence>
<dbReference type="PROSITE" id="PS00175">
    <property type="entry name" value="PG_MUTASE"/>
    <property type="match status" value="1"/>
</dbReference>
<dbReference type="GO" id="GO:0006094">
    <property type="term" value="P:gluconeogenesis"/>
    <property type="evidence" value="ECO:0007669"/>
    <property type="project" value="Ensembl"/>
</dbReference>
<dbReference type="SMART" id="SM00855">
    <property type="entry name" value="PGAM"/>
    <property type="match status" value="1"/>
</dbReference>
<dbReference type="InterPro" id="IPR005952">
    <property type="entry name" value="Phosphogly_mut1"/>
</dbReference>
<dbReference type="Pfam" id="PF00300">
    <property type="entry name" value="His_Phos_1"/>
    <property type="match status" value="2"/>
</dbReference>
<keyword evidence="3" id="KW-0597">Phosphoprotein</keyword>
<evidence type="ECO:0000256" key="1">
    <source>
        <dbReference type="ARBA" id="ARBA00000505"/>
    </source>
</evidence>
<comment type="catalytic activity">
    <reaction evidence="1 10">
        <text>(2R)-3-phospho-glyceroyl phosphate = (2R)-2,3-bisphosphoglycerate + H(+)</text>
        <dbReference type="Rhea" id="RHEA:17765"/>
        <dbReference type="ChEBI" id="CHEBI:15378"/>
        <dbReference type="ChEBI" id="CHEBI:57604"/>
        <dbReference type="ChEBI" id="CHEBI:58248"/>
        <dbReference type="EC" id="5.4.2.4"/>
    </reaction>
</comment>
<evidence type="ECO:0000256" key="11">
    <source>
        <dbReference type="SAM" id="MobiDB-lite"/>
    </source>
</evidence>
<reference evidence="12" key="5">
    <citation type="submission" date="2025-09" db="UniProtKB">
        <authorList>
            <consortium name="Ensembl"/>
        </authorList>
    </citation>
    <scope>IDENTIFICATION</scope>
</reference>
<dbReference type="CDD" id="cd07067">
    <property type="entry name" value="HP_PGM_like"/>
    <property type="match status" value="1"/>
</dbReference>
<keyword evidence="4" id="KW-0378">Hydrolase</keyword>
<evidence type="ECO:0000256" key="7">
    <source>
        <dbReference type="PIRSR" id="PIRSR613078-1"/>
    </source>
</evidence>
<feature type="compositionally biased region" description="Basic residues" evidence="11">
    <location>
        <begin position="16"/>
        <end position="25"/>
    </location>
</feature>
<keyword evidence="6 10" id="KW-0413">Isomerase</keyword>
<reference evidence="13" key="3">
    <citation type="submission" date="2018-12" db="EMBL/GenBank/DDBJ databases">
        <title>G10K-VGP greater horseshoe bat female genome, primary haplotype.</title>
        <authorList>
            <person name="Teeling E."/>
            <person name="Myers G."/>
            <person name="Vernes S."/>
            <person name="Pippel M."/>
            <person name="Winkler S."/>
            <person name="Fedrigo O."/>
            <person name="Rhie A."/>
            <person name="Koren S."/>
            <person name="Phillippy A."/>
            <person name="Lewin H."/>
            <person name="Damas J."/>
            <person name="Howe K."/>
            <person name="Mountcastle J."/>
            <person name="Jarvis E.D."/>
        </authorList>
    </citation>
    <scope>NUCLEOTIDE SEQUENCE [LARGE SCALE GENOMIC DNA]</scope>
</reference>
<evidence type="ECO:0000313" key="12">
    <source>
        <dbReference type="Ensembl" id="ENSRFEP00010018171.1"/>
    </source>
</evidence>
<proteinExistence type="inferred from homology"/>
<evidence type="ECO:0000256" key="3">
    <source>
        <dbReference type="ARBA" id="ARBA00022553"/>
    </source>
</evidence>
<dbReference type="GO" id="GO:0006096">
    <property type="term" value="P:glycolytic process"/>
    <property type="evidence" value="ECO:0007669"/>
    <property type="project" value="UniProtKB-KW"/>
</dbReference>
<comment type="catalytic activity">
    <reaction evidence="10">
        <text>(2R)-2-phosphoglycerate = (2R)-3-phosphoglycerate</text>
        <dbReference type="Rhea" id="RHEA:15901"/>
        <dbReference type="ChEBI" id="CHEBI:58272"/>
        <dbReference type="ChEBI" id="CHEBI:58289"/>
        <dbReference type="EC" id="5.4.2.11"/>
    </reaction>
</comment>
<dbReference type="FunCoup" id="A0A671EXT3">
    <property type="interactions" value="1266"/>
</dbReference>
<accession>A0A671EXT3</accession>
<dbReference type="EC" id="5.4.2.4" evidence="10"/>